<dbReference type="Proteomes" id="UP001178507">
    <property type="component" value="Unassembled WGS sequence"/>
</dbReference>
<feature type="region of interest" description="Disordered" evidence="2">
    <location>
        <begin position="342"/>
        <end position="395"/>
    </location>
</feature>
<name>A0AA36IBF8_9DINO</name>
<evidence type="ECO:0000259" key="3">
    <source>
        <dbReference type="PROSITE" id="PS50102"/>
    </source>
</evidence>
<evidence type="ECO:0000313" key="4">
    <source>
        <dbReference type="EMBL" id="CAJ1384643.1"/>
    </source>
</evidence>
<gene>
    <name evidence="4" type="ORF">EVOR1521_LOCUS11463</name>
</gene>
<evidence type="ECO:0000256" key="2">
    <source>
        <dbReference type="SAM" id="MobiDB-lite"/>
    </source>
</evidence>
<feature type="domain" description="RRM" evidence="3">
    <location>
        <begin position="224"/>
        <end position="311"/>
    </location>
</feature>
<dbReference type="Gene3D" id="3.30.70.330">
    <property type="match status" value="1"/>
</dbReference>
<proteinExistence type="predicted"/>
<dbReference type="InterPro" id="IPR007201">
    <property type="entry name" value="Mei2-like_Rrm_C"/>
</dbReference>
<comment type="caution">
    <text evidence="4">The sequence shown here is derived from an EMBL/GenBank/DDBJ whole genome shotgun (WGS) entry which is preliminary data.</text>
</comment>
<keyword evidence="5" id="KW-1185">Reference proteome</keyword>
<protein>
    <recommendedName>
        <fullName evidence="3">RRM domain-containing protein</fullName>
    </recommendedName>
</protein>
<dbReference type="PROSITE" id="PS50102">
    <property type="entry name" value="RRM"/>
    <property type="match status" value="1"/>
</dbReference>
<dbReference type="SUPFAM" id="SSF54928">
    <property type="entry name" value="RNA-binding domain, RBD"/>
    <property type="match status" value="1"/>
</dbReference>
<feature type="region of interest" description="Disordered" evidence="2">
    <location>
        <begin position="172"/>
        <end position="202"/>
    </location>
</feature>
<accession>A0AA36IBF8</accession>
<dbReference type="InterPro" id="IPR000504">
    <property type="entry name" value="RRM_dom"/>
</dbReference>
<reference evidence="4" key="1">
    <citation type="submission" date="2023-08" db="EMBL/GenBank/DDBJ databases">
        <authorList>
            <person name="Chen Y."/>
            <person name="Shah S."/>
            <person name="Dougan E. K."/>
            <person name="Thang M."/>
            <person name="Chan C."/>
        </authorList>
    </citation>
    <scope>NUCLEOTIDE SEQUENCE</scope>
</reference>
<dbReference type="Pfam" id="PF04059">
    <property type="entry name" value="RRM_2"/>
    <property type="match status" value="1"/>
</dbReference>
<sequence>MTVYEPRLPPLPLVFVCKDDDESSPVLIRRSRSFSGYVPYELSYEEPQEAVTVWPDTDDEELWQDRKESVRSYSAGMIDAACASSPGACEIARSLESTDVERSGSSIEDADARKLQVRVSLEAALPMAARAKCSAGCMLPIPHRDVGYATDAVLATNPQSTPMPRGMITARASPVSSTPIAAGPHFSVDEQSDASDDEKGYSTCKSRASCSSRLEGSPKALDNTTMMIRSLPEQLTQRDLLNELNQFGLAGLYDFCYLPRDFKSVENKGYAFVNFTSPETANVFRNSWNRRSFPASSALAGQQLVITSADVQGLASNLKKWCGPRLRRIRNPELKPYVSSAALETEEPSPDSSHVAGHVGHFGHTSEHASAAVPPWRSPASSPAGSVSASPGSKQVMQAMRAGAIALQKARAMMPATDLRPLAMPKCPQERKPLPHMLGLMSVEVKDKSRA</sequence>
<evidence type="ECO:0000313" key="5">
    <source>
        <dbReference type="Proteomes" id="UP001178507"/>
    </source>
</evidence>
<feature type="compositionally biased region" description="Low complexity" evidence="2">
    <location>
        <begin position="378"/>
        <end position="393"/>
    </location>
</feature>
<dbReference type="InterPro" id="IPR035979">
    <property type="entry name" value="RBD_domain_sf"/>
</dbReference>
<organism evidence="4 5">
    <name type="scientific">Effrenium voratum</name>
    <dbReference type="NCBI Taxonomy" id="2562239"/>
    <lineage>
        <taxon>Eukaryota</taxon>
        <taxon>Sar</taxon>
        <taxon>Alveolata</taxon>
        <taxon>Dinophyceae</taxon>
        <taxon>Suessiales</taxon>
        <taxon>Symbiodiniaceae</taxon>
        <taxon>Effrenium</taxon>
    </lineage>
</organism>
<keyword evidence="1" id="KW-0694">RNA-binding</keyword>
<dbReference type="EMBL" id="CAUJNA010001136">
    <property type="protein sequence ID" value="CAJ1384643.1"/>
    <property type="molecule type" value="Genomic_DNA"/>
</dbReference>
<dbReference type="GO" id="GO:0003723">
    <property type="term" value="F:RNA binding"/>
    <property type="evidence" value="ECO:0007669"/>
    <property type="project" value="UniProtKB-UniRule"/>
</dbReference>
<evidence type="ECO:0000256" key="1">
    <source>
        <dbReference type="PROSITE-ProRule" id="PRU00176"/>
    </source>
</evidence>
<dbReference type="InterPro" id="IPR012677">
    <property type="entry name" value="Nucleotide-bd_a/b_plait_sf"/>
</dbReference>
<dbReference type="AlphaFoldDB" id="A0AA36IBF8"/>